<reference evidence="2 3" key="1">
    <citation type="journal article" date="2014" name="BMC Genomics">
        <title>Comparative genome sequencing reveals chemotype-specific gene clusters in the toxigenic black mold Stachybotrys.</title>
        <authorList>
            <person name="Semeiks J."/>
            <person name="Borek D."/>
            <person name="Otwinowski Z."/>
            <person name="Grishin N.V."/>
        </authorList>
    </citation>
    <scope>NUCLEOTIDE SEQUENCE [LARGE SCALE GENOMIC DNA]</scope>
    <source>
        <strain evidence="3">CBS 109288 / IBT 7711</strain>
    </source>
</reference>
<proteinExistence type="predicted"/>
<evidence type="ECO:0000313" key="2">
    <source>
        <dbReference type="EMBL" id="KEY71379.1"/>
    </source>
</evidence>
<accession>A0A084B1F0</accession>
<gene>
    <name evidence="2" type="ORF">S7711_11471</name>
</gene>
<sequence length="433" mass="47891">MASPAAEDAVKTGHGASPAREENDAPEDTESRTYKPSRSAEKYEGVTHEEYSSQIRKLVPDIAGNLNEIRAILIAAAQNLGIEVPRKATSDINIELLKPNNDAYNKEEWIAAEGAEPDPTWKGQRFGKEWFIACHRAQLNPQQAAVILAQLGGKFRETKPASSFLDKFIHGWSTDCITASAGVTSLSRDRLHSVMEWKAANIRPWVRGNGVAAFAFRIHSWCGPWASEWGRLLDGIDNVSSVDLADILSHPKRLKIMFDDPGSEFALSEFYFAVLQLLRIAHDWIQESMDDLNTLVRTLEVDYMANVSKSSLLPGSSDLDQAATEVFRQNWEAVVSHQQRLAKELLNRIAKKQGEVSSLRDGLFNATSVSEATKSTQLNHYILVFTVVTIFYLPLSFVAEASVNYLEVESKPLSVGSAPAYLVARDGGTCPAR</sequence>
<dbReference type="EMBL" id="KL648307">
    <property type="protein sequence ID" value="KEY71379.1"/>
    <property type="molecule type" value="Genomic_DNA"/>
</dbReference>
<feature type="compositionally biased region" description="Basic and acidic residues" evidence="1">
    <location>
        <begin position="19"/>
        <end position="47"/>
    </location>
</feature>
<name>A0A084B1F0_STACB</name>
<organism evidence="2 3">
    <name type="scientific">Stachybotrys chartarum (strain CBS 109288 / IBT 7711)</name>
    <name type="common">Toxic black mold</name>
    <name type="synonym">Stilbospora chartarum</name>
    <dbReference type="NCBI Taxonomy" id="1280523"/>
    <lineage>
        <taxon>Eukaryota</taxon>
        <taxon>Fungi</taxon>
        <taxon>Dikarya</taxon>
        <taxon>Ascomycota</taxon>
        <taxon>Pezizomycotina</taxon>
        <taxon>Sordariomycetes</taxon>
        <taxon>Hypocreomycetidae</taxon>
        <taxon>Hypocreales</taxon>
        <taxon>Stachybotryaceae</taxon>
        <taxon>Stachybotrys</taxon>
    </lineage>
</organism>
<keyword evidence="3" id="KW-1185">Reference proteome</keyword>
<dbReference type="HOGENOM" id="CLU_633359_0_0_1"/>
<evidence type="ECO:0000256" key="1">
    <source>
        <dbReference type="SAM" id="MobiDB-lite"/>
    </source>
</evidence>
<protein>
    <submittedName>
        <fullName evidence="2">Uncharacterized protein</fullName>
    </submittedName>
</protein>
<dbReference type="AlphaFoldDB" id="A0A084B1F0"/>
<dbReference type="Proteomes" id="UP000028045">
    <property type="component" value="Unassembled WGS sequence"/>
</dbReference>
<feature type="region of interest" description="Disordered" evidence="1">
    <location>
        <begin position="1"/>
        <end position="47"/>
    </location>
</feature>
<dbReference type="OrthoDB" id="5430750at2759"/>
<evidence type="ECO:0000313" key="3">
    <source>
        <dbReference type="Proteomes" id="UP000028045"/>
    </source>
</evidence>